<dbReference type="InterPro" id="IPR010095">
    <property type="entry name" value="Cas12f1-like_TNB"/>
</dbReference>
<dbReference type="EMBL" id="KV442130">
    <property type="protein sequence ID" value="OAQ23077.1"/>
    <property type="molecule type" value="Genomic_DNA"/>
</dbReference>
<dbReference type="Pfam" id="PF07282">
    <property type="entry name" value="Cas12f1-like_TNB"/>
    <property type="match status" value="1"/>
</dbReference>
<feature type="domain" description="Cas12f1-like TNB" evidence="2">
    <location>
        <begin position="37"/>
        <end position="103"/>
    </location>
</feature>
<keyword evidence="1" id="KW-0238">DNA-binding</keyword>
<protein>
    <recommendedName>
        <fullName evidence="2">Cas12f1-like TNB domain-containing protein</fullName>
    </recommendedName>
</protein>
<keyword evidence="4" id="KW-1185">Reference proteome</keyword>
<dbReference type="GO" id="GO:0003677">
    <property type="term" value="F:DNA binding"/>
    <property type="evidence" value="ECO:0007669"/>
    <property type="project" value="UniProtKB-KW"/>
</dbReference>
<accession>A0A197JD69</accession>
<evidence type="ECO:0000256" key="1">
    <source>
        <dbReference type="ARBA" id="ARBA00023125"/>
    </source>
</evidence>
<dbReference type="AlphaFoldDB" id="A0A197JD69"/>
<organism evidence="3 4">
    <name type="scientific">Linnemannia elongata AG-77</name>
    <dbReference type="NCBI Taxonomy" id="1314771"/>
    <lineage>
        <taxon>Eukaryota</taxon>
        <taxon>Fungi</taxon>
        <taxon>Fungi incertae sedis</taxon>
        <taxon>Mucoromycota</taxon>
        <taxon>Mortierellomycotina</taxon>
        <taxon>Mortierellomycetes</taxon>
        <taxon>Mortierellales</taxon>
        <taxon>Mortierellaceae</taxon>
        <taxon>Linnemannia</taxon>
    </lineage>
</organism>
<evidence type="ECO:0000313" key="4">
    <source>
        <dbReference type="Proteomes" id="UP000078512"/>
    </source>
</evidence>
<name>A0A197JD69_9FUNG</name>
<dbReference type="OrthoDB" id="2430490at2759"/>
<sequence length="129" mass="14189">MAVDAILRLCGPEPCLIAIGNGTFRTGFNLASKHECFKTHFAKKARALGHVVVLVDEYLTSTMCPSCAAHDVPSRVAKPTRRSCVCLECGRWINRDSVGAQNIALIAERWMTDQTRPLPLERPPQALSL</sequence>
<evidence type="ECO:0000259" key="2">
    <source>
        <dbReference type="Pfam" id="PF07282"/>
    </source>
</evidence>
<proteinExistence type="predicted"/>
<dbReference type="Proteomes" id="UP000078512">
    <property type="component" value="Unassembled WGS sequence"/>
</dbReference>
<reference evidence="3 4" key="1">
    <citation type="submission" date="2016-05" db="EMBL/GenBank/DDBJ databases">
        <title>Genome sequencing reveals origins of a unique bacterial endosymbiosis in the earliest lineages of terrestrial Fungi.</title>
        <authorList>
            <consortium name="DOE Joint Genome Institute"/>
            <person name="Uehling J."/>
            <person name="Gryganskyi A."/>
            <person name="Hameed K."/>
            <person name="Tschaplinski T."/>
            <person name="Misztal P."/>
            <person name="Wu S."/>
            <person name="Desiro A."/>
            <person name="Vande Pol N."/>
            <person name="Du Z.-Y."/>
            <person name="Zienkiewicz A."/>
            <person name="Zienkiewicz K."/>
            <person name="Morin E."/>
            <person name="Tisserant E."/>
            <person name="Splivallo R."/>
            <person name="Hainaut M."/>
            <person name="Henrissat B."/>
            <person name="Ohm R."/>
            <person name="Kuo A."/>
            <person name="Yan J."/>
            <person name="Lipzen A."/>
            <person name="Nolan M."/>
            <person name="Labutti K."/>
            <person name="Barry K."/>
            <person name="Goldstein A."/>
            <person name="Labbe J."/>
            <person name="Schadt C."/>
            <person name="Tuskan G."/>
            <person name="Grigoriev I."/>
            <person name="Martin F."/>
            <person name="Vilgalys R."/>
            <person name="Bonito G."/>
        </authorList>
    </citation>
    <scope>NUCLEOTIDE SEQUENCE [LARGE SCALE GENOMIC DNA]</scope>
    <source>
        <strain evidence="3 4">AG-77</strain>
    </source>
</reference>
<gene>
    <name evidence="3" type="ORF">K457DRAFT_142989</name>
</gene>
<evidence type="ECO:0000313" key="3">
    <source>
        <dbReference type="EMBL" id="OAQ23077.1"/>
    </source>
</evidence>